<evidence type="ECO:0000256" key="1">
    <source>
        <dbReference type="SAM" id="MobiDB-lite"/>
    </source>
</evidence>
<accession>A0A9P7D974</accession>
<organism evidence="2 3">
    <name type="scientific">Suillus placidus</name>
    <dbReference type="NCBI Taxonomy" id="48579"/>
    <lineage>
        <taxon>Eukaryota</taxon>
        <taxon>Fungi</taxon>
        <taxon>Dikarya</taxon>
        <taxon>Basidiomycota</taxon>
        <taxon>Agaricomycotina</taxon>
        <taxon>Agaricomycetes</taxon>
        <taxon>Agaricomycetidae</taxon>
        <taxon>Boletales</taxon>
        <taxon>Suillineae</taxon>
        <taxon>Suillaceae</taxon>
        <taxon>Suillus</taxon>
    </lineage>
</organism>
<name>A0A9P7D974_9AGAM</name>
<feature type="region of interest" description="Disordered" evidence="1">
    <location>
        <begin position="500"/>
        <end position="555"/>
    </location>
</feature>
<dbReference type="OrthoDB" id="2692483at2759"/>
<dbReference type="Proteomes" id="UP000714275">
    <property type="component" value="Unassembled WGS sequence"/>
</dbReference>
<keyword evidence="3" id="KW-1185">Reference proteome</keyword>
<evidence type="ECO:0000313" key="2">
    <source>
        <dbReference type="EMBL" id="KAG1783196.1"/>
    </source>
</evidence>
<proteinExistence type="predicted"/>
<feature type="region of interest" description="Disordered" evidence="1">
    <location>
        <begin position="207"/>
        <end position="242"/>
    </location>
</feature>
<feature type="compositionally biased region" description="Basic residues" evidence="1">
    <location>
        <begin position="220"/>
        <end position="234"/>
    </location>
</feature>
<comment type="caution">
    <text evidence="2">The sequence shown here is derived from an EMBL/GenBank/DDBJ whole genome shotgun (WGS) entry which is preliminary data.</text>
</comment>
<protein>
    <submittedName>
        <fullName evidence="2">Uncharacterized protein</fullName>
    </submittedName>
</protein>
<feature type="compositionally biased region" description="Low complexity" evidence="1">
    <location>
        <begin position="274"/>
        <end position="284"/>
    </location>
</feature>
<feature type="region of interest" description="Disordered" evidence="1">
    <location>
        <begin position="137"/>
        <end position="176"/>
    </location>
</feature>
<feature type="region of interest" description="Disordered" evidence="1">
    <location>
        <begin position="274"/>
        <end position="311"/>
    </location>
</feature>
<dbReference type="AlphaFoldDB" id="A0A9P7D974"/>
<evidence type="ECO:0000313" key="3">
    <source>
        <dbReference type="Proteomes" id="UP000714275"/>
    </source>
</evidence>
<feature type="compositionally biased region" description="Polar residues" evidence="1">
    <location>
        <begin position="514"/>
        <end position="527"/>
    </location>
</feature>
<feature type="compositionally biased region" description="Low complexity" evidence="1">
    <location>
        <begin position="530"/>
        <end position="555"/>
    </location>
</feature>
<dbReference type="EMBL" id="JABBWD010000002">
    <property type="protein sequence ID" value="KAG1783196.1"/>
    <property type="molecule type" value="Genomic_DNA"/>
</dbReference>
<reference evidence="2" key="1">
    <citation type="journal article" date="2020" name="New Phytol.">
        <title>Comparative genomics reveals dynamic genome evolution in host specialist ectomycorrhizal fungi.</title>
        <authorList>
            <person name="Lofgren L.A."/>
            <person name="Nguyen N.H."/>
            <person name="Vilgalys R."/>
            <person name="Ruytinx J."/>
            <person name="Liao H.L."/>
            <person name="Branco S."/>
            <person name="Kuo A."/>
            <person name="LaButti K."/>
            <person name="Lipzen A."/>
            <person name="Andreopoulos W."/>
            <person name="Pangilinan J."/>
            <person name="Riley R."/>
            <person name="Hundley H."/>
            <person name="Na H."/>
            <person name="Barry K."/>
            <person name="Grigoriev I.V."/>
            <person name="Stajich J.E."/>
            <person name="Kennedy P.G."/>
        </authorList>
    </citation>
    <scope>NUCLEOTIDE SEQUENCE</scope>
    <source>
        <strain evidence="2">DOB743</strain>
    </source>
</reference>
<gene>
    <name evidence="2" type="ORF">EV702DRAFT_1265009</name>
</gene>
<sequence>MSSQQSNDALSVADASLCKDLARIKHYQADGRVVVDKAHDIAKLVSQALQQHGRNASVVPPLLLSAAAEVQATMNVGQAPQWECVQDNDSRMNSHPFFAKTKGFATPALVPVPSPTPVFVPPPAPKVMSAPPINSLPAEAAKPTANKGKQLVWGTQRAREDDSDNRSRKKRKVSRVVSKALISDTEGEDGQPSGTIIVAKSLTALQPSKAAVPQTPAPTKKVKQVRKGRPMPKGKGKEKEVVVEEQEEEAVAIAVGDKVADKLTEMAELVQPSCPWSKSAPASKSKPKYRVTRGASHTCPPMPVVESEDSVDDTDVAVDQDTVMSHVADTEQQTDVAAVMPSETINQLTAMASTNDFPADHWLEETNNILIPPPPPPPPPLAAELTVHERVAALVARVAAMEMADCDTQASIDAMEQDFDSRITSMWAKFTDVQLSFNQTVDVVTGLSNMVEKFRQEHSFPNPSFPPPVMVPTGGSTATAMGVKYLTGVFGPLLAPNADSQPSASCPFGRPDVQGSTFTSGQPSSESVEAGPSSGPAVPSDVSVSSPASVAPSLP</sequence>
<feature type="compositionally biased region" description="Basic and acidic residues" evidence="1">
    <location>
        <begin position="157"/>
        <end position="166"/>
    </location>
</feature>